<keyword evidence="4" id="KW-0677">Repeat</keyword>
<evidence type="ECO:0000256" key="2">
    <source>
        <dbReference type="ARBA" id="ARBA00004556"/>
    </source>
</evidence>
<dbReference type="CDD" id="cd15888">
    <property type="entry name" value="SNARE_SNAP47N"/>
    <property type="match status" value="1"/>
</dbReference>
<dbReference type="GO" id="GO:0048471">
    <property type="term" value="C:perinuclear region of cytoplasm"/>
    <property type="evidence" value="ECO:0007669"/>
    <property type="project" value="UniProtKB-SubCell"/>
</dbReference>
<evidence type="ECO:0000256" key="1">
    <source>
        <dbReference type="ARBA" id="ARBA00004308"/>
    </source>
</evidence>
<gene>
    <name evidence="11" type="ORF">GDO86_012043</name>
</gene>
<evidence type="ECO:0000256" key="5">
    <source>
        <dbReference type="ARBA" id="ARBA00023054"/>
    </source>
</evidence>
<proteinExistence type="inferred from homology"/>
<evidence type="ECO:0000256" key="4">
    <source>
        <dbReference type="ARBA" id="ARBA00022737"/>
    </source>
</evidence>
<dbReference type="GO" id="GO:0012505">
    <property type="term" value="C:endomembrane system"/>
    <property type="evidence" value="ECO:0007669"/>
    <property type="project" value="UniProtKB-SubCell"/>
</dbReference>
<dbReference type="GO" id="GO:0005886">
    <property type="term" value="C:plasma membrane"/>
    <property type="evidence" value="ECO:0007669"/>
    <property type="project" value="TreeGrafter"/>
</dbReference>
<dbReference type="GO" id="GO:0098793">
    <property type="term" value="C:presynapse"/>
    <property type="evidence" value="ECO:0007669"/>
    <property type="project" value="GOC"/>
</dbReference>
<dbReference type="InterPro" id="IPR011993">
    <property type="entry name" value="PH-like_dom_sf"/>
</dbReference>
<keyword evidence="6" id="KW-0472">Membrane</keyword>
<dbReference type="PANTHER" id="PTHR19305:SF1">
    <property type="entry name" value="SYNAPTOSOMAL-ASSOCIATED PROTEIN 47"/>
    <property type="match status" value="1"/>
</dbReference>
<evidence type="ECO:0000256" key="6">
    <source>
        <dbReference type="ARBA" id="ARBA00023136"/>
    </source>
</evidence>
<evidence type="ECO:0000256" key="7">
    <source>
        <dbReference type="ARBA" id="ARBA00024354"/>
    </source>
</evidence>
<protein>
    <recommendedName>
        <fullName evidence="8">Synaptosomal-associated protein 47</fullName>
    </recommendedName>
    <alternativeName>
        <fullName evidence="9">Synaptosomal-associated 47 kDa protein</fullName>
    </alternativeName>
</protein>
<comment type="subcellular location">
    <subcellularLocation>
        <location evidence="2">Cytoplasm</location>
        <location evidence="2">Perinuclear region</location>
    </subcellularLocation>
    <subcellularLocation>
        <location evidence="1">Endomembrane system</location>
    </subcellularLocation>
</comment>
<dbReference type="Gene3D" id="2.30.29.30">
    <property type="entry name" value="Pleckstrin-homology domain (PH domain)/Phosphotyrosine-binding domain (PTB)"/>
    <property type="match status" value="1"/>
</dbReference>
<evidence type="ECO:0000313" key="11">
    <source>
        <dbReference type="EMBL" id="KAG8443492.1"/>
    </source>
</evidence>
<accession>A0A8T2JGP4</accession>
<feature type="domain" description="T-SNARE coiled-coil homology" evidence="10">
    <location>
        <begin position="347"/>
        <end position="409"/>
    </location>
</feature>
<dbReference type="PANTHER" id="PTHR19305">
    <property type="entry name" value="SYNAPTOSOMAL ASSOCIATED PROTEIN"/>
    <property type="match status" value="1"/>
</dbReference>
<evidence type="ECO:0000256" key="3">
    <source>
        <dbReference type="ARBA" id="ARBA00022490"/>
    </source>
</evidence>
<comment type="similarity">
    <text evidence="7">Belongs to the SVAP1 family.</text>
</comment>
<name>A0A8T2JGP4_9PIPI</name>
<evidence type="ECO:0000256" key="8">
    <source>
        <dbReference type="ARBA" id="ARBA00024443"/>
    </source>
</evidence>
<comment type="caution">
    <text evidence="11">The sequence shown here is derived from an EMBL/GenBank/DDBJ whole genome shotgun (WGS) entry which is preliminary data.</text>
</comment>
<dbReference type="GO" id="GO:0005484">
    <property type="term" value="F:SNAP receptor activity"/>
    <property type="evidence" value="ECO:0007669"/>
    <property type="project" value="TreeGrafter"/>
</dbReference>
<dbReference type="Proteomes" id="UP000812440">
    <property type="component" value="Chromosome 6"/>
</dbReference>
<reference evidence="11" key="1">
    <citation type="thesis" date="2020" institute="ProQuest LLC" country="789 East Eisenhower Parkway, Ann Arbor, MI, USA">
        <title>Comparative Genomics and Chromosome Evolution.</title>
        <authorList>
            <person name="Mudd A.B."/>
        </authorList>
    </citation>
    <scope>NUCLEOTIDE SEQUENCE</scope>
    <source>
        <strain evidence="11">Female2</strain>
        <tissue evidence="11">Blood</tissue>
    </source>
</reference>
<dbReference type="SUPFAM" id="SSF58038">
    <property type="entry name" value="SNARE fusion complex"/>
    <property type="match status" value="2"/>
</dbReference>
<dbReference type="AlphaFoldDB" id="A0A8T2JGP4"/>
<evidence type="ECO:0000259" key="10">
    <source>
        <dbReference type="PROSITE" id="PS50192"/>
    </source>
</evidence>
<dbReference type="PROSITE" id="PS50192">
    <property type="entry name" value="T_SNARE"/>
    <property type="match status" value="1"/>
</dbReference>
<dbReference type="OrthoDB" id="10009801at2759"/>
<organism evidence="11 12">
    <name type="scientific">Hymenochirus boettgeri</name>
    <name type="common">Congo dwarf clawed frog</name>
    <dbReference type="NCBI Taxonomy" id="247094"/>
    <lineage>
        <taxon>Eukaryota</taxon>
        <taxon>Metazoa</taxon>
        <taxon>Chordata</taxon>
        <taxon>Craniata</taxon>
        <taxon>Vertebrata</taxon>
        <taxon>Euteleostomi</taxon>
        <taxon>Amphibia</taxon>
        <taxon>Batrachia</taxon>
        <taxon>Anura</taxon>
        <taxon>Pipoidea</taxon>
        <taxon>Pipidae</taxon>
        <taxon>Pipinae</taxon>
        <taxon>Hymenochirus</taxon>
    </lineage>
</organism>
<sequence length="410" mass="46736">MNSDVCIQSWSGSYYLTSDRRWLPGNLSLTPTHLRFRAEGASDFLANFHLSSICEIKKESSSYIFSSITVMEKNQAKKHWFSSLQPNRNVVYNVLEHFWREQLLTPQASASKSSKGRELLNIVTASQKRLEDTANVLHHQGEQFENIRKGLDKIDADMATTDRLLNVLESPAWWLFSGKPWRSSKHVEPKVSSAELNSPNHGREGILISIPVVFSHKPDYNLKPGKLTVCVCALEISDCSSQLVYRYQKEDVDDIKVYTGYDICIRHRFIGKPDVTYRILSAKLPDILPLLEMQYSKKIEFLEEAIMFSGARKSSPRDRSSPDSVSWFIDGIVTSAQHSEGGGDVLMQHEEVSESEAQELRKILMKLKCIALEAETELERQDELLDDINSSADRAVITIDKHTRRMRNLL</sequence>
<dbReference type="Gene3D" id="1.20.5.110">
    <property type="match status" value="2"/>
</dbReference>
<dbReference type="FunFam" id="1.20.5.110:FF:000052">
    <property type="entry name" value="synaptosomal-associated protein 47"/>
    <property type="match status" value="1"/>
</dbReference>
<evidence type="ECO:0000256" key="9">
    <source>
        <dbReference type="ARBA" id="ARBA00032027"/>
    </source>
</evidence>
<dbReference type="GO" id="GO:0031201">
    <property type="term" value="C:SNARE complex"/>
    <property type="evidence" value="ECO:0007669"/>
    <property type="project" value="TreeGrafter"/>
</dbReference>
<keyword evidence="12" id="KW-1185">Reference proteome</keyword>
<keyword evidence="3" id="KW-0963">Cytoplasm</keyword>
<keyword evidence="5" id="KW-0175">Coiled coil</keyword>
<dbReference type="InterPro" id="IPR000727">
    <property type="entry name" value="T_SNARE_dom"/>
</dbReference>
<dbReference type="FunFam" id="2.30.29.30:FF:000269">
    <property type="entry name" value="Synaptosomal-associated protein 47"/>
    <property type="match status" value="1"/>
</dbReference>
<dbReference type="GO" id="GO:0016082">
    <property type="term" value="P:synaptic vesicle priming"/>
    <property type="evidence" value="ECO:0007669"/>
    <property type="project" value="TreeGrafter"/>
</dbReference>
<dbReference type="GO" id="GO:0031629">
    <property type="term" value="P:synaptic vesicle fusion to presynaptic active zone membrane"/>
    <property type="evidence" value="ECO:0007669"/>
    <property type="project" value="TreeGrafter"/>
</dbReference>
<dbReference type="GO" id="GO:0019905">
    <property type="term" value="F:syntaxin binding"/>
    <property type="evidence" value="ECO:0007669"/>
    <property type="project" value="TreeGrafter"/>
</dbReference>
<evidence type="ECO:0000313" key="12">
    <source>
        <dbReference type="Proteomes" id="UP000812440"/>
    </source>
</evidence>
<dbReference type="EMBL" id="JAACNH010000005">
    <property type="protein sequence ID" value="KAG8443492.1"/>
    <property type="molecule type" value="Genomic_DNA"/>
</dbReference>